<keyword evidence="2" id="KW-1185">Reference proteome</keyword>
<sequence>MSDINNSEPAKFPKEFSYKPVIEAMVQNLGRSTKCVSAVPSFKSTTSTAICPNLKLGPGDYKTLHKLSDGGKLIHIFRPANSETIYALKCADGRRVYLVRNNDNETLAISNERGQVTKAIGFEKDK</sequence>
<accession>A0A2A2J415</accession>
<evidence type="ECO:0000313" key="2">
    <source>
        <dbReference type="Proteomes" id="UP000218231"/>
    </source>
</evidence>
<gene>
    <name evidence="1" type="ORF">WR25_15501</name>
</gene>
<dbReference type="OrthoDB" id="5871241at2759"/>
<proteinExistence type="predicted"/>
<name>A0A2A2J415_9BILA</name>
<dbReference type="EMBL" id="LIAE01010705">
    <property type="protein sequence ID" value="PAV56397.1"/>
    <property type="molecule type" value="Genomic_DNA"/>
</dbReference>
<evidence type="ECO:0000313" key="1">
    <source>
        <dbReference type="EMBL" id="PAV56397.1"/>
    </source>
</evidence>
<dbReference type="AlphaFoldDB" id="A0A2A2J415"/>
<organism evidence="1 2">
    <name type="scientific">Diploscapter pachys</name>
    <dbReference type="NCBI Taxonomy" id="2018661"/>
    <lineage>
        <taxon>Eukaryota</taxon>
        <taxon>Metazoa</taxon>
        <taxon>Ecdysozoa</taxon>
        <taxon>Nematoda</taxon>
        <taxon>Chromadorea</taxon>
        <taxon>Rhabditida</taxon>
        <taxon>Rhabditina</taxon>
        <taxon>Rhabditomorpha</taxon>
        <taxon>Rhabditoidea</taxon>
        <taxon>Rhabditidae</taxon>
        <taxon>Diploscapter</taxon>
    </lineage>
</organism>
<protein>
    <submittedName>
        <fullName evidence="1">Uncharacterized protein</fullName>
    </submittedName>
</protein>
<comment type="caution">
    <text evidence="1">The sequence shown here is derived from an EMBL/GenBank/DDBJ whole genome shotgun (WGS) entry which is preliminary data.</text>
</comment>
<reference evidence="1 2" key="1">
    <citation type="journal article" date="2017" name="Curr. Biol.">
        <title>Genome architecture and evolution of a unichromosomal asexual nematode.</title>
        <authorList>
            <person name="Fradin H."/>
            <person name="Zegar C."/>
            <person name="Gutwein M."/>
            <person name="Lucas J."/>
            <person name="Kovtun M."/>
            <person name="Corcoran D."/>
            <person name="Baugh L.R."/>
            <person name="Kiontke K."/>
            <person name="Gunsalus K."/>
            <person name="Fitch D.H."/>
            <person name="Piano F."/>
        </authorList>
    </citation>
    <scope>NUCLEOTIDE SEQUENCE [LARGE SCALE GENOMIC DNA]</scope>
    <source>
        <strain evidence="1">PF1309</strain>
    </source>
</reference>
<dbReference type="Proteomes" id="UP000218231">
    <property type="component" value="Unassembled WGS sequence"/>
</dbReference>